<keyword evidence="5" id="KW-1185">Reference proteome</keyword>
<proteinExistence type="inferred from homology"/>
<dbReference type="InterPro" id="IPR036380">
    <property type="entry name" value="Isochorismatase-like_sf"/>
</dbReference>
<accession>A0A084H1X2</accession>
<sequence>MDTAILVLDIQKGFISQKARMPAAAHQIEPMLENVNDIVKKADHKKIPLVYIGNEYEPKQFMANFLTKKSALKGSEGAELDERLMRVNNCYFSKNKSSALSNPELVAYLTANRIKHLVIVGLFAEACVAATALDSIRKGFTAAVVKDAIASMSDARKEKSLKYMHSKGAAIIDSSQLFKNTFMENLG</sequence>
<comment type="caution">
    <text evidence="4">The sequence shown here is derived from an EMBL/GenBank/DDBJ whole genome shotgun (WGS) entry which is preliminary data.</text>
</comment>
<dbReference type="OrthoDB" id="2842907at2"/>
<keyword evidence="2" id="KW-0378">Hydrolase</keyword>
<reference evidence="4 5" key="1">
    <citation type="journal article" date="2005" name="Int. J. Syst. Evol. Microbiol.">
        <title>Bacillus cibi sp. nov., isolated from jeotgal, a traditional Korean fermented seafood.</title>
        <authorList>
            <person name="Yoon J.H."/>
            <person name="Lee C.H."/>
            <person name="Oh T.K."/>
        </authorList>
    </citation>
    <scope>NUCLEOTIDE SEQUENCE [LARGE SCALE GENOMIC DNA]</scope>
    <source>
        <strain evidence="4 5">DSM 16189</strain>
    </source>
</reference>
<comment type="similarity">
    <text evidence="1">Belongs to the isochorismatase family.</text>
</comment>
<feature type="domain" description="Isochorismatase-like" evidence="3">
    <location>
        <begin position="3"/>
        <end position="175"/>
    </location>
</feature>
<dbReference type="Gene3D" id="3.40.50.850">
    <property type="entry name" value="Isochorismatase-like"/>
    <property type="match status" value="1"/>
</dbReference>
<dbReference type="STRING" id="246786.GS18_0200925"/>
<dbReference type="GO" id="GO:0016787">
    <property type="term" value="F:hydrolase activity"/>
    <property type="evidence" value="ECO:0007669"/>
    <property type="project" value="UniProtKB-KW"/>
</dbReference>
<evidence type="ECO:0000256" key="2">
    <source>
        <dbReference type="ARBA" id="ARBA00022801"/>
    </source>
</evidence>
<evidence type="ECO:0000313" key="5">
    <source>
        <dbReference type="Proteomes" id="UP000028549"/>
    </source>
</evidence>
<organism evidence="4 5">
    <name type="scientific">Metabacillus indicus</name>
    <name type="common">Bacillus indicus</name>
    <dbReference type="NCBI Taxonomy" id="246786"/>
    <lineage>
        <taxon>Bacteria</taxon>
        <taxon>Bacillati</taxon>
        <taxon>Bacillota</taxon>
        <taxon>Bacilli</taxon>
        <taxon>Bacillales</taxon>
        <taxon>Bacillaceae</taxon>
        <taxon>Metabacillus</taxon>
    </lineage>
</organism>
<dbReference type="Proteomes" id="UP000028549">
    <property type="component" value="Unassembled WGS sequence"/>
</dbReference>
<gene>
    <name evidence="4" type="ORF">GS18_0200925</name>
</gene>
<name>A0A084H1X2_METID</name>
<dbReference type="Pfam" id="PF00857">
    <property type="entry name" value="Isochorismatase"/>
    <property type="match status" value="1"/>
</dbReference>
<dbReference type="PANTHER" id="PTHR43540:SF6">
    <property type="entry name" value="ISOCHORISMATASE-LIKE DOMAIN-CONTAINING PROTEIN"/>
    <property type="match status" value="1"/>
</dbReference>
<dbReference type="CDD" id="cd00431">
    <property type="entry name" value="cysteine_hydrolases"/>
    <property type="match status" value="1"/>
</dbReference>
<evidence type="ECO:0000259" key="3">
    <source>
        <dbReference type="Pfam" id="PF00857"/>
    </source>
</evidence>
<evidence type="ECO:0000256" key="1">
    <source>
        <dbReference type="ARBA" id="ARBA00006336"/>
    </source>
</evidence>
<dbReference type="InterPro" id="IPR050272">
    <property type="entry name" value="Isochorismatase-like_hydrls"/>
</dbReference>
<evidence type="ECO:0000313" key="4">
    <source>
        <dbReference type="EMBL" id="KEZ53584.1"/>
    </source>
</evidence>
<dbReference type="EMBL" id="JNVC02000001">
    <property type="protein sequence ID" value="KEZ53584.1"/>
    <property type="molecule type" value="Genomic_DNA"/>
</dbReference>
<dbReference type="InterPro" id="IPR000868">
    <property type="entry name" value="Isochorismatase-like_dom"/>
</dbReference>
<dbReference type="PANTHER" id="PTHR43540">
    <property type="entry name" value="PEROXYUREIDOACRYLATE/UREIDOACRYLATE AMIDOHYDROLASE-RELATED"/>
    <property type="match status" value="1"/>
</dbReference>
<dbReference type="AlphaFoldDB" id="A0A084H1X2"/>
<protein>
    <recommendedName>
        <fullName evidence="3">Isochorismatase-like domain-containing protein</fullName>
    </recommendedName>
</protein>
<dbReference type="SUPFAM" id="SSF52499">
    <property type="entry name" value="Isochorismatase-like hydrolases"/>
    <property type="match status" value="1"/>
</dbReference>
<dbReference type="RefSeq" id="WP_029565210.1">
    <property type="nucleotide sequence ID" value="NZ_JNVC02000001.1"/>
</dbReference>